<evidence type="ECO:0000313" key="3">
    <source>
        <dbReference type="EMBL" id="JAP58533.1"/>
    </source>
</evidence>
<proteinExistence type="predicted"/>
<feature type="compositionally biased region" description="Polar residues" evidence="2">
    <location>
        <begin position="642"/>
        <end position="657"/>
    </location>
</feature>
<feature type="compositionally biased region" description="Polar residues" evidence="2">
    <location>
        <begin position="571"/>
        <end position="601"/>
    </location>
</feature>
<feature type="compositionally biased region" description="Polar residues" evidence="2">
    <location>
        <begin position="491"/>
        <end position="504"/>
    </location>
</feature>
<feature type="region of interest" description="Disordered" evidence="2">
    <location>
        <begin position="521"/>
        <end position="610"/>
    </location>
</feature>
<keyword evidence="1" id="KW-0175">Coiled coil</keyword>
<feature type="compositionally biased region" description="Low complexity" evidence="2">
    <location>
        <begin position="536"/>
        <end position="553"/>
    </location>
</feature>
<feature type="region of interest" description="Disordered" evidence="2">
    <location>
        <begin position="1"/>
        <end position="38"/>
    </location>
</feature>
<feature type="region of interest" description="Disordered" evidence="2">
    <location>
        <begin position="471"/>
        <end position="504"/>
    </location>
</feature>
<feature type="compositionally biased region" description="Basic and acidic residues" evidence="2">
    <location>
        <begin position="558"/>
        <end position="569"/>
    </location>
</feature>
<accession>A0A0X3Q2S0</accession>
<gene>
    <name evidence="3" type="ORF">TR160187</name>
</gene>
<feature type="coiled-coil region" evidence="1">
    <location>
        <begin position="754"/>
        <end position="788"/>
    </location>
</feature>
<organism evidence="3">
    <name type="scientific">Schistocephalus solidus</name>
    <name type="common">Tapeworm</name>
    <dbReference type="NCBI Taxonomy" id="70667"/>
    <lineage>
        <taxon>Eukaryota</taxon>
        <taxon>Metazoa</taxon>
        <taxon>Spiralia</taxon>
        <taxon>Lophotrochozoa</taxon>
        <taxon>Platyhelminthes</taxon>
        <taxon>Cestoda</taxon>
        <taxon>Eucestoda</taxon>
        <taxon>Diphyllobothriidea</taxon>
        <taxon>Diphyllobothriidae</taxon>
        <taxon>Schistocephalus</taxon>
    </lineage>
</organism>
<feature type="region of interest" description="Disordered" evidence="2">
    <location>
        <begin position="629"/>
        <end position="736"/>
    </location>
</feature>
<reference evidence="3" key="1">
    <citation type="submission" date="2016-01" db="EMBL/GenBank/DDBJ databases">
        <title>Reference transcriptome for the parasite Schistocephalus solidus: insights into the molecular evolution of parasitism.</title>
        <authorList>
            <person name="Hebert F.O."/>
            <person name="Grambauer S."/>
            <person name="Barber I."/>
            <person name="Landry C.R."/>
            <person name="Aubin-Horth N."/>
        </authorList>
    </citation>
    <scope>NUCLEOTIDE SEQUENCE</scope>
</reference>
<feature type="compositionally biased region" description="Low complexity" evidence="2">
    <location>
        <begin position="670"/>
        <end position="684"/>
    </location>
</feature>
<protein>
    <submittedName>
        <fullName evidence="3">Uncharacterized protein</fullName>
    </submittedName>
</protein>
<feature type="compositionally biased region" description="Basic and acidic residues" evidence="2">
    <location>
        <begin position="719"/>
        <end position="730"/>
    </location>
</feature>
<sequence length="796" mass="88202">MYSSSVRPFPPCNGQSQTSGQSGNGWPENNPRLGSYFESPARQLHDVFRSPTVAFRGPPGCVSTQSASAMRSTYANRLESTSIWDRALPKTPAKHVRYDPRPPPRYEDRALGEEVEKYEQFNHSCSSSEQSSLHQLVRCSDTSLTDYTSPASSVQLKEGWPEDVLGTSSYAQLESSHQCLPNDSNCRKRTDHCDTTNFRKAIQSMRSQAAQETSGNLLDSLRHNARIVLRNNQNSDPNEAFSTAYMADKPLSPTIITSPIGLRADGAGEPMAAKRVLVENYYTVQDSARVLEPSYIHTNMSAMNKSPDIIARQDVLAVRRNRQEMNGCAGSLRARGSNYSSTVISPTAVNSSLGGGYGGSKSSGQPSPGSFVDELRYRVSTSAPRVPGRRPILRNADYVVCNPPAAPTTLSYQPHHKSDMSLPTTGGGVSVNFHLSQGYRDRPQPSQWQNNTSSATAKLANVEMVVRPPAALDSSNPAMRGGPSFRRLQSLYGNSTSTQKRYPSDNTLDKIYLTERAQAQYNASSRKSGTVKIQVRSRSAQASPSASPMHSPRQTFKSYDHGYSDDRVRSQRTIVPTTLNRTQSSPPKVDSAQNASSNPNELQDEDEASQTLPSVREIIRQVEEMTQKNCNSLSLPRKPGHATNNSTVGNSQLAPSSHKSRAAGRTPYEQQDSAQRRSCSQSRRPAAMNECQYPPSNAQNDDYDNPIIPNPPNSSFLSRRTDSNFEHDSRLSNTNATPFGARKADLLSNLPLDYQKLREAFLEQRREIQRLRKELAEKTRLIADLQRDIRLYEPWR</sequence>
<evidence type="ECO:0000256" key="2">
    <source>
        <dbReference type="SAM" id="MobiDB-lite"/>
    </source>
</evidence>
<dbReference type="EMBL" id="GEEE01004692">
    <property type="protein sequence ID" value="JAP58533.1"/>
    <property type="molecule type" value="Transcribed_RNA"/>
</dbReference>
<name>A0A0X3Q2S0_SCHSO</name>
<evidence type="ECO:0000256" key="1">
    <source>
        <dbReference type="SAM" id="Coils"/>
    </source>
</evidence>
<dbReference type="AlphaFoldDB" id="A0A0X3Q2S0"/>